<evidence type="ECO:0000256" key="1">
    <source>
        <dbReference type="ARBA" id="ARBA00022793"/>
    </source>
</evidence>
<dbReference type="GO" id="GO:0046872">
    <property type="term" value="F:metal ion binding"/>
    <property type="evidence" value="ECO:0007669"/>
    <property type="project" value="UniProtKB-KW"/>
</dbReference>
<feature type="binding site" evidence="3">
    <location>
        <begin position="304"/>
        <end position="307"/>
    </location>
    <ligand>
        <name>CTP</name>
        <dbReference type="ChEBI" id="CHEBI:37563"/>
    </ligand>
</feature>
<dbReference type="InterPro" id="IPR036551">
    <property type="entry name" value="Flavin_trans-like"/>
</dbReference>
<feature type="binding site" evidence="3">
    <location>
        <position position="341"/>
    </location>
    <ligand>
        <name>CTP</name>
        <dbReference type="ChEBI" id="CHEBI:37563"/>
    </ligand>
</feature>
<evidence type="ECO:0000256" key="2">
    <source>
        <dbReference type="ARBA" id="ARBA00023239"/>
    </source>
</evidence>
<dbReference type="GO" id="GO:0015937">
    <property type="term" value="P:coenzyme A biosynthetic process"/>
    <property type="evidence" value="ECO:0007669"/>
    <property type="project" value="UniProtKB-UniRule"/>
</dbReference>
<name>A0A0D6A4G5_9LACO</name>
<evidence type="ECO:0000256" key="4">
    <source>
        <dbReference type="RuleBase" id="RU364078"/>
    </source>
</evidence>
<reference evidence="8 10" key="2">
    <citation type="submission" date="2019-09" db="EMBL/GenBank/DDBJ databases">
        <title>Genome sequencing of Lactobacillus acetotolerans.</title>
        <authorList>
            <person name="Kim K."/>
        </authorList>
    </citation>
    <scope>NUCLEOTIDE SEQUENCE [LARGE SCALE GENOMIC DNA]</scope>
    <source>
        <strain evidence="8 10">LA749</strain>
    </source>
</reference>
<dbReference type="InterPro" id="IPR003382">
    <property type="entry name" value="Flavoprotein"/>
</dbReference>
<dbReference type="GO" id="GO:0004632">
    <property type="term" value="F:phosphopantothenate--cysteine ligase activity"/>
    <property type="evidence" value="ECO:0007669"/>
    <property type="project" value="UniProtKB-UniRule"/>
</dbReference>
<keyword evidence="3" id="KW-0460">Magnesium</keyword>
<sequence>MKITVYLTGGIACYKAVEVVRGLEKAGHKVRIVMTKNAEKFVGSVTLASLTKYPVLDDLWTKKNQASIPHVHLAQWTELAVVVPATASFIAKIANGFADEAATTTFLATSAPKLIIPAMNDQMWNNPATQRNLSKLKLDGIKIMEPAVGVLAEGYSAKGRMPELKNILLWIGKQIRRAKKLANKKIIVTAGGTLEAIDPVRFIGNRSSGKMGIAIAKAAANLGANVTLIYANITVSLPHDPLIKNVHVESTEDMLNIVEKYFVDCNALIMVAAVADWRVKRIADHKLKKNANQDTLNLSLIKTPDILKTVSKQKGKDQIIMGFAAETNELLKNASKKLQEKDADYIIANDVSQNVFGNDQDQVTILSRHNTPKKLKKMSKNEVAKYLVNIIVQEFDK</sequence>
<dbReference type="EC" id="6.3.2.5" evidence="3"/>
<dbReference type="Proteomes" id="UP000035709">
    <property type="component" value="Chromosome"/>
</dbReference>
<feature type="domain" description="Flavoprotein" evidence="5">
    <location>
        <begin position="1"/>
        <end position="168"/>
    </location>
</feature>
<feature type="binding site" evidence="3">
    <location>
        <position position="337"/>
    </location>
    <ligand>
        <name>CTP</name>
        <dbReference type="ChEBI" id="CHEBI:37563"/>
    </ligand>
</feature>
<dbReference type="InterPro" id="IPR007085">
    <property type="entry name" value="DNA/pantothenate-metab_flavo_C"/>
</dbReference>
<dbReference type="SUPFAM" id="SSF102645">
    <property type="entry name" value="CoaB-like"/>
    <property type="match status" value="1"/>
</dbReference>
<keyword evidence="1 3" id="KW-0210">Decarboxylase</keyword>
<dbReference type="AlphaFoldDB" id="A0A0D6A4G5"/>
<dbReference type="Pfam" id="PF04127">
    <property type="entry name" value="DFP"/>
    <property type="match status" value="1"/>
</dbReference>
<feature type="domain" description="DNA/pantothenate metabolism flavoprotein C-terminal" evidence="6">
    <location>
        <begin position="181"/>
        <end position="393"/>
    </location>
</feature>
<dbReference type="GO" id="GO:0010181">
    <property type="term" value="F:FMN binding"/>
    <property type="evidence" value="ECO:0007669"/>
    <property type="project" value="UniProtKB-UniRule"/>
</dbReference>
<dbReference type="KEGG" id="lae:LBAT_0961"/>
<organism evidence="7 9">
    <name type="scientific">Lactobacillus acetotolerans</name>
    <dbReference type="NCBI Taxonomy" id="1600"/>
    <lineage>
        <taxon>Bacteria</taxon>
        <taxon>Bacillati</taxon>
        <taxon>Bacillota</taxon>
        <taxon>Bacilli</taxon>
        <taxon>Lactobacillales</taxon>
        <taxon>Lactobacillaceae</taxon>
        <taxon>Lactobacillus</taxon>
    </lineage>
</organism>
<dbReference type="OrthoDB" id="9802554at2"/>
<keyword evidence="3" id="KW-0479">Metal-binding</keyword>
<dbReference type="NCBIfam" id="TIGR00521">
    <property type="entry name" value="coaBC_dfp"/>
    <property type="match status" value="1"/>
</dbReference>
<comment type="function">
    <text evidence="4">Catalyzes two steps in the biosynthesis of coenzyme A. In the first step cysteine is conjugated to 4'-phosphopantothenate to form 4-phosphopantothenoylcysteine, in the latter compound is decarboxylated to form 4'-phosphopantotheine.</text>
</comment>
<dbReference type="PANTHER" id="PTHR14359">
    <property type="entry name" value="HOMO-OLIGOMERIC FLAVIN CONTAINING CYS DECARBOXYLASE FAMILY"/>
    <property type="match status" value="1"/>
</dbReference>
<evidence type="ECO:0000259" key="6">
    <source>
        <dbReference type="Pfam" id="PF04127"/>
    </source>
</evidence>
<dbReference type="GO" id="GO:0004633">
    <property type="term" value="F:phosphopantothenoylcysteine decarboxylase activity"/>
    <property type="evidence" value="ECO:0007669"/>
    <property type="project" value="UniProtKB-UniRule"/>
</dbReference>
<keyword evidence="3" id="KW-0511">Multifunctional enzyme</keyword>
<dbReference type="Gene3D" id="3.40.50.1950">
    <property type="entry name" value="Flavin prenyltransferase-like"/>
    <property type="match status" value="1"/>
</dbReference>
<dbReference type="RefSeq" id="WP_056969782.1">
    <property type="nucleotide sequence ID" value="NZ_AP014808.1"/>
</dbReference>
<comment type="pathway">
    <text evidence="3 4">Cofactor biosynthesis; coenzyme A biosynthesis; CoA from (R)-pantothenate: step 3/5.</text>
</comment>
<comment type="function">
    <text evidence="3">Catalyzes two sequential steps in the biosynthesis of coenzyme A. In the first step cysteine is conjugated to 4'-phosphopantothenate to form 4-phosphopantothenoylcysteine. In the second step the latter compound is decarboxylated to form 4'-phosphopantotheine.</text>
</comment>
<dbReference type="STRING" id="1600.LBAT_0961"/>
<keyword evidence="3 4" id="KW-0285">Flavoprotein</keyword>
<evidence type="ECO:0000259" key="5">
    <source>
        <dbReference type="Pfam" id="PF02441"/>
    </source>
</evidence>
<evidence type="ECO:0000313" key="10">
    <source>
        <dbReference type="Proteomes" id="UP000325393"/>
    </source>
</evidence>
<dbReference type="UniPathway" id="UPA00241">
    <property type="reaction ID" value="UER00353"/>
</dbReference>
<feature type="region of interest" description="Phosphopantothenoylcysteine decarboxylase" evidence="3">
    <location>
        <begin position="1"/>
        <end position="185"/>
    </location>
</feature>
<dbReference type="GeneID" id="78212331"/>
<comment type="caution">
    <text evidence="3">Lacks conserved residue(s) required for the propagation of feature annotation.</text>
</comment>
<keyword evidence="3 4" id="KW-0436">Ligase</keyword>
<gene>
    <name evidence="3 8" type="primary">coaBC</name>
    <name evidence="8" type="ORF">LA749_04950</name>
    <name evidence="7" type="ORF">LBAT_0961</name>
</gene>
<dbReference type="GO" id="GO:0071513">
    <property type="term" value="C:phosphopantothenoylcysteine decarboxylase complex"/>
    <property type="evidence" value="ECO:0007669"/>
    <property type="project" value="TreeGrafter"/>
</dbReference>
<keyword evidence="3 4" id="KW-0288">FMN</keyword>
<dbReference type="Pfam" id="PF02441">
    <property type="entry name" value="Flavoprotein"/>
    <property type="match status" value="1"/>
</dbReference>
<dbReference type="HAMAP" id="MF_02225">
    <property type="entry name" value="CoaBC"/>
    <property type="match status" value="1"/>
</dbReference>
<feature type="binding site" evidence="3">
    <location>
        <position position="323"/>
    </location>
    <ligand>
        <name>CTP</name>
        <dbReference type="ChEBI" id="CHEBI:37563"/>
    </ligand>
</feature>
<accession>A0A0D6A4G5</accession>
<dbReference type="InterPro" id="IPR035929">
    <property type="entry name" value="CoaB-like_sf"/>
</dbReference>
<feature type="binding site" evidence="3">
    <location>
        <position position="276"/>
    </location>
    <ligand>
        <name>CTP</name>
        <dbReference type="ChEBI" id="CHEBI:37563"/>
    </ligand>
</feature>
<keyword evidence="2 3" id="KW-0456">Lyase</keyword>
<evidence type="ECO:0000313" key="8">
    <source>
        <dbReference type="EMBL" id="QFG51375.1"/>
    </source>
</evidence>
<dbReference type="GO" id="GO:0015941">
    <property type="term" value="P:pantothenate catabolic process"/>
    <property type="evidence" value="ECO:0007669"/>
    <property type="project" value="InterPro"/>
</dbReference>
<dbReference type="PATRIC" id="fig|1600.4.peg.984"/>
<protein>
    <recommendedName>
        <fullName evidence="3">Coenzyme A biosynthesis bifunctional protein CoaBC</fullName>
    </recommendedName>
    <alternativeName>
        <fullName evidence="3">DNA/pantothenate metabolism flavoprotein</fullName>
    </alternativeName>
    <alternativeName>
        <fullName evidence="3">Phosphopantothenoylcysteine synthetase/decarboxylase</fullName>
        <shortName evidence="3">PPCS-PPCDC</shortName>
    </alternativeName>
    <domain>
        <recommendedName>
            <fullName evidence="3">Phosphopantothenoylcysteine decarboxylase</fullName>
            <shortName evidence="3">PPC decarboxylase</shortName>
            <shortName evidence="3">PPC-DC</shortName>
            <ecNumber evidence="3">4.1.1.36</ecNumber>
        </recommendedName>
        <alternativeName>
            <fullName evidence="3">CoaC</fullName>
        </alternativeName>
    </domain>
    <domain>
        <recommendedName>
            <fullName evidence="3">Phosphopantothenate--cysteine ligase</fullName>
            <ecNumber evidence="3">6.3.2.5</ecNumber>
        </recommendedName>
        <alternativeName>
            <fullName evidence="3">CoaB</fullName>
        </alternativeName>
        <alternativeName>
            <fullName evidence="3">Phosphopantothenoylcysteine synthetase</fullName>
            <shortName evidence="3">PPC synthetase</shortName>
            <shortName evidence="3">PPC-S</shortName>
        </alternativeName>
    </domain>
</protein>
<evidence type="ECO:0000313" key="7">
    <source>
        <dbReference type="EMBL" id="BAQ57350.1"/>
    </source>
</evidence>
<dbReference type="SUPFAM" id="SSF52507">
    <property type="entry name" value="Homo-oligomeric flavin-containing Cys decarboxylases, HFCD"/>
    <property type="match status" value="1"/>
</dbReference>
<dbReference type="PANTHER" id="PTHR14359:SF6">
    <property type="entry name" value="PHOSPHOPANTOTHENOYLCYSTEINE DECARBOXYLASE"/>
    <property type="match status" value="1"/>
</dbReference>
<keyword evidence="9" id="KW-1185">Reference proteome</keyword>
<reference evidence="7 9" key="1">
    <citation type="submission" date="2015-03" db="EMBL/GenBank/DDBJ databases">
        <title>Complete genome sequence of Lactobacillus acetotolerans NBRC 13120.</title>
        <authorList>
            <person name="Toh H."/>
            <person name="Morita H."/>
            <person name="Fujita N."/>
        </authorList>
    </citation>
    <scope>NUCLEOTIDE SEQUENCE [LARGE SCALE GENOMIC DNA]</scope>
    <source>
        <strain evidence="7 9">NBRC 13120</strain>
    </source>
</reference>
<comment type="catalytic activity">
    <reaction evidence="3 4">
        <text>(R)-4'-phosphopantothenate + L-cysteine + CTP = N-[(R)-4-phosphopantothenoyl]-L-cysteine + CMP + diphosphate + H(+)</text>
        <dbReference type="Rhea" id="RHEA:19397"/>
        <dbReference type="ChEBI" id="CHEBI:10986"/>
        <dbReference type="ChEBI" id="CHEBI:15378"/>
        <dbReference type="ChEBI" id="CHEBI:33019"/>
        <dbReference type="ChEBI" id="CHEBI:35235"/>
        <dbReference type="ChEBI" id="CHEBI:37563"/>
        <dbReference type="ChEBI" id="CHEBI:59458"/>
        <dbReference type="ChEBI" id="CHEBI:60377"/>
        <dbReference type="EC" id="6.3.2.5"/>
    </reaction>
</comment>
<dbReference type="EMBL" id="AP014808">
    <property type="protein sequence ID" value="BAQ57350.1"/>
    <property type="molecule type" value="Genomic_DNA"/>
</dbReference>
<comment type="cofactor">
    <cofactor evidence="3">
        <name>Mg(2+)</name>
        <dbReference type="ChEBI" id="CHEBI:18420"/>
    </cofactor>
</comment>
<comment type="cofactor">
    <cofactor evidence="3">
        <name>FMN</name>
        <dbReference type="ChEBI" id="CHEBI:58210"/>
    </cofactor>
    <text evidence="3">Binds 1 FMN per subunit.</text>
</comment>
<dbReference type="Gene3D" id="3.40.50.10300">
    <property type="entry name" value="CoaB-like"/>
    <property type="match status" value="1"/>
</dbReference>
<dbReference type="Proteomes" id="UP000325393">
    <property type="component" value="Chromosome"/>
</dbReference>
<evidence type="ECO:0000313" key="9">
    <source>
        <dbReference type="Proteomes" id="UP000035709"/>
    </source>
</evidence>
<comment type="similarity">
    <text evidence="3 4">In the N-terminal section; belongs to the HFCD (homo-oligomeric flavin containing Cys decarboxylase) superfamily.</text>
</comment>
<comment type="pathway">
    <text evidence="3 4">Cofactor biosynthesis; coenzyme A biosynthesis; CoA from (R)-pantothenate: step 2/5.</text>
</comment>
<feature type="binding site" evidence="3">
    <location>
        <position position="286"/>
    </location>
    <ligand>
        <name>CTP</name>
        <dbReference type="ChEBI" id="CHEBI:37563"/>
    </ligand>
</feature>
<dbReference type="EC" id="4.1.1.36" evidence="3"/>
<dbReference type="InterPro" id="IPR005252">
    <property type="entry name" value="CoaBC"/>
</dbReference>
<comment type="similarity">
    <text evidence="3 4">In the C-terminal section; belongs to the PPC synthetase family.</text>
</comment>
<proteinExistence type="inferred from homology"/>
<comment type="catalytic activity">
    <reaction evidence="3 4">
        <text>N-[(R)-4-phosphopantothenoyl]-L-cysteine + H(+) = (R)-4'-phosphopantetheine + CO2</text>
        <dbReference type="Rhea" id="RHEA:16793"/>
        <dbReference type="ChEBI" id="CHEBI:15378"/>
        <dbReference type="ChEBI" id="CHEBI:16526"/>
        <dbReference type="ChEBI" id="CHEBI:59458"/>
        <dbReference type="ChEBI" id="CHEBI:61723"/>
        <dbReference type="EC" id="4.1.1.36"/>
    </reaction>
</comment>
<dbReference type="EMBL" id="CP044496">
    <property type="protein sequence ID" value="QFG51375.1"/>
    <property type="molecule type" value="Genomic_DNA"/>
</dbReference>
<evidence type="ECO:0000256" key="3">
    <source>
        <dbReference type="HAMAP-Rule" id="MF_02225"/>
    </source>
</evidence>
<feature type="region of interest" description="Phosphopantothenate--cysteine ligase" evidence="3">
    <location>
        <begin position="186"/>
        <end position="397"/>
    </location>
</feature>